<gene>
    <name evidence="3" type="ORF">H0266_14725</name>
</gene>
<dbReference type="EMBL" id="JACEFG010000003">
    <property type="protein sequence ID" value="MBA2176148.1"/>
    <property type="molecule type" value="Genomic_DNA"/>
</dbReference>
<protein>
    <submittedName>
        <fullName evidence="3">Uncharacterized protein</fullName>
    </submittedName>
</protein>
<dbReference type="Proteomes" id="UP000571017">
    <property type="component" value="Unassembled WGS sequence"/>
</dbReference>
<keyword evidence="2" id="KW-0812">Transmembrane</keyword>
<keyword evidence="4" id="KW-1185">Reference proteome</keyword>
<dbReference type="RefSeq" id="WP_181473182.1">
    <property type="nucleotide sequence ID" value="NZ_JACEFG010000003.1"/>
</dbReference>
<accession>A0A838CW34</accession>
<keyword evidence="2" id="KW-1133">Transmembrane helix</keyword>
<evidence type="ECO:0000256" key="2">
    <source>
        <dbReference type="SAM" id="Phobius"/>
    </source>
</evidence>
<feature type="region of interest" description="Disordered" evidence="1">
    <location>
        <begin position="1"/>
        <end position="28"/>
    </location>
</feature>
<sequence>MKRVEQSLLDAGTMTPDYEEGDVQPGSKMGKRLRDAFVANRSQGGNEGFYQHVARSLVEENGGVYAKISLFFVVAFAFLWGGIRLYVAYFESISGILAILVFLGLFAAPILGFFSGMVVPGWKKYVLMLVNVALLIFMNYSLV</sequence>
<evidence type="ECO:0000313" key="4">
    <source>
        <dbReference type="Proteomes" id="UP000571017"/>
    </source>
</evidence>
<reference evidence="3 4" key="1">
    <citation type="journal article" date="2004" name="Extremophiles">
        <title>Halobacillus locisalis sp. nov., a halophilic bacterium isolated from a marine solar saltern of the Yellow Sea in Korea.</title>
        <authorList>
            <person name="Yoon J.H."/>
            <person name="Kang K.H."/>
            <person name="Oh T.K."/>
            <person name="Park Y.H."/>
        </authorList>
    </citation>
    <scope>NUCLEOTIDE SEQUENCE [LARGE SCALE GENOMIC DNA]</scope>
    <source>
        <strain evidence="3 4">KCTC 3788</strain>
    </source>
</reference>
<organism evidence="3 4">
    <name type="scientific">Halobacillus locisalis</name>
    <dbReference type="NCBI Taxonomy" id="220753"/>
    <lineage>
        <taxon>Bacteria</taxon>
        <taxon>Bacillati</taxon>
        <taxon>Bacillota</taxon>
        <taxon>Bacilli</taxon>
        <taxon>Bacillales</taxon>
        <taxon>Bacillaceae</taxon>
        <taxon>Halobacillus</taxon>
    </lineage>
</organism>
<feature type="transmembrane region" description="Helical" evidence="2">
    <location>
        <begin position="125"/>
        <end position="142"/>
    </location>
</feature>
<feature type="transmembrane region" description="Helical" evidence="2">
    <location>
        <begin position="93"/>
        <end position="113"/>
    </location>
</feature>
<dbReference type="AlphaFoldDB" id="A0A838CW34"/>
<evidence type="ECO:0000256" key="1">
    <source>
        <dbReference type="SAM" id="MobiDB-lite"/>
    </source>
</evidence>
<name>A0A838CW34_9BACI</name>
<keyword evidence="2" id="KW-0472">Membrane</keyword>
<evidence type="ECO:0000313" key="3">
    <source>
        <dbReference type="EMBL" id="MBA2176148.1"/>
    </source>
</evidence>
<proteinExistence type="predicted"/>
<comment type="caution">
    <text evidence="3">The sequence shown here is derived from an EMBL/GenBank/DDBJ whole genome shotgun (WGS) entry which is preliminary data.</text>
</comment>
<feature type="transmembrane region" description="Helical" evidence="2">
    <location>
        <begin position="64"/>
        <end position="87"/>
    </location>
</feature>